<dbReference type="OrthoDB" id="2013942at2759"/>
<evidence type="ECO:0000313" key="4">
    <source>
        <dbReference type="EMBL" id="KAJ4981074.1"/>
    </source>
</evidence>
<dbReference type="Proteomes" id="UP001141806">
    <property type="component" value="Unassembled WGS sequence"/>
</dbReference>
<dbReference type="AlphaFoldDB" id="A0A9Q0R2W5"/>
<accession>A0A9Q0R2W5</accession>
<dbReference type="EMBL" id="JAMYWD010000001">
    <property type="protein sequence ID" value="KAJ4981074.1"/>
    <property type="molecule type" value="Genomic_DNA"/>
</dbReference>
<dbReference type="InterPro" id="IPR006969">
    <property type="entry name" value="Stig-like"/>
</dbReference>
<keyword evidence="5" id="KW-1185">Reference proteome</keyword>
<dbReference type="PANTHER" id="PTHR33227">
    <property type="entry name" value="STIGMA-SPECIFIC STIG1-LIKE PROTEIN 3"/>
    <property type="match status" value="1"/>
</dbReference>
<protein>
    <recommendedName>
        <fullName evidence="6">Stigma-specific Stig1 family protein</fullName>
    </recommendedName>
</protein>
<sequence length="176" mass="19648">MWLSCTQIALQLLCLLVLLEVMVVAEATNPMREGSLVPTSTMVSSSSPWLKRVTNPRATGCGLKPWICRSSEGFPPRLRKLCCRNRCVDVLTDVNNCGFCGIRCQFSWQCCNGFCVDTNVNLFHCGMCWNRCPFGSFCMYGLCGYAEPLPPVPFPLPQKLPRPPFPFPPRTHPATP</sequence>
<gene>
    <name evidence="4" type="ORF">NE237_031911</name>
</gene>
<evidence type="ECO:0000256" key="3">
    <source>
        <dbReference type="SAM" id="SignalP"/>
    </source>
</evidence>
<evidence type="ECO:0000256" key="1">
    <source>
        <dbReference type="ARBA" id="ARBA00006010"/>
    </source>
</evidence>
<evidence type="ECO:0008006" key="6">
    <source>
        <dbReference type="Google" id="ProtNLM"/>
    </source>
</evidence>
<reference evidence="4" key="1">
    <citation type="journal article" date="2023" name="Plant J.">
        <title>The genome of the king protea, Protea cynaroides.</title>
        <authorList>
            <person name="Chang J."/>
            <person name="Duong T.A."/>
            <person name="Schoeman C."/>
            <person name="Ma X."/>
            <person name="Roodt D."/>
            <person name="Barker N."/>
            <person name="Li Z."/>
            <person name="Van de Peer Y."/>
            <person name="Mizrachi E."/>
        </authorList>
    </citation>
    <scope>NUCLEOTIDE SEQUENCE</scope>
    <source>
        <tissue evidence="4">Young leaves</tissue>
    </source>
</reference>
<proteinExistence type="inferred from homology"/>
<name>A0A9Q0R2W5_9MAGN</name>
<feature type="chain" id="PRO_5040250017" description="Stigma-specific Stig1 family protein" evidence="3">
    <location>
        <begin position="28"/>
        <end position="176"/>
    </location>
</feature>
<comment type="caution">
    <text evidence="4">The sequence shown here is derived from an EMBL/GenBank/DDBJ whole genome shotgun (WGS) entry which is preliminary data.</text>
</comment>
<evidence type="ECO:0000313" key="5">
    <source>
        <dbReference type="Proteomes" id="UP001141806"/>
    </source>
</evidence>
<organism evidence="4 5">
    <name type="scientific">Protea cynaroides</name>
    <dbReference type="NCBI Taxonomy" id="273540"/>
    <lineage>
        <taxon>Eukaryota</taxon>
        <taxon>Viridiplantae</taxon>
        <taxon>Streptophyta</taxon>
        <taxon>Embryophyta</taxon>
        <taxon>Tracheophyta</taxon>
        <taxon>Spermatophyta</taxon>
        <taxon>Magnoliopsida</taxon>
        <taxon>Proteales</taxon>
        <taxon>Proteaceae</taxon>
        <taxon>Protea</taxon>
    </lineage>
</organism>
<feature type="signal peptide" evidence="3">
    <location>
        <begin position="1"/>
        <end position="27"/>
    </location>
</feature>
<dbReference type="PANTHER" id="PTHR33227:SF48">
    <property type="entry name" value="STIGMA-SPECIFIC STIG1-LIKE PROTEIN 4"/>
    <property type="match status" value="1"/>
</dbReference>
<comment type="similarity">
    <text evidence="1">Belongs to the STIG1 family.</text>
</comment>
<evidence type="ECO:0000256" key="2">
    <source>
        <dbReference type="ARBA" id="ARBA00022729"/>
    </source>
</evidence>
<dbReference type="Pfam" id="PF04885">
    <property type="entry name" value="Stig1"/>
    <property type="match status" value="1"/>
</dbReference>
<keyword evidence="2 3" id="KW-0732">Signal</keyword>